<organism evidence="4 5">
    <name type="scientific">Geobacter hydrogenophilus</name>
    <dbReference type="NCBI Taxonomy" id="40983"/>
    <lineage>
        <taxon>Bacteria</taxon>
        <taxon>Pseudomonadati</taxon>
        <taxon>Thermodesulfobacteriota</taxon>
        <taxon>Desulfuromonadia</taxon>
        <taxon>Geobacterales</taxon>
        <taxon>Geobacteraceae</taxon>
        <taxon>Geobacter</taxon>
    </lineage>
</organism>
<evidence type="ECO:0000256" key="1">
    <source>
        <dbReference type="ARBA" id="ARBA00022500"/>
    </source>
</evidence>
<comment type="function">
    <text evidence="3">Probably deamidates glutamine residues to glutamate on methyl-accepting chemotaxis receptors (MCPs), playing an important role in chemotaxis.</text>
</comment>
<dbReference type="NCBIfam" id="NF010013">
    <property type="entry name" value="PRK13487.1"/>
    <property type="match status" value="1"/>
</dbReference>
<dbReference type="InterPro" id="IPR038592">
    <property type="entry name" value="CheD-like_sf"/>
</dbReference>
<accession>A0A9W6LA27</accession>
<protein>
    <recommendedName>
        <fullName evidence="3">Probable chemoreceptor glutamine deamidase CheD</fullName>
        <ecNumber evidence="3">3.5.1.44</ecNumber>
    </recommendedName>
</protein>
<dbReference type="HAMAP" id="MF_01440">
    <property type="entry name" value="CheD"/>
    <property type="match status" value="1"/>
</dbReference>
<dbReference type="GO" id="GO:0050568">
    <property type="term" value="F:protein-glutamine glutaminase activity"/>
    <property type="evidence" value="ECO:0007669"/>
    <property type="project" value="UniProtKB-UniRule"/>
</dbReference>
<comment type="similarity">
    <text evidence="3">Belongs to the CheD family.</text>
</comment>
<dbReference type="PANTHER" id="PTHR35147:SF2">
    <property type="entry name" value="CHEMORECEPTOR GLUTAMINE DEAMIDASE CHED-RELATED"/>
    <property type="match status" value="1"/>
</dbReference>
<dbReference type="InterPro" id="IPR011324">
    <property type="entry name" value="Cytotoxic_necrot_fac-like_cat"/>
</dbReference>
<evidence type="ECO:0000313" key="4">
    <source>
        <dbReference type="EMBL" id="GLI36958.1"/>
    </source>
</evidence>
<dbReference type="EC" id="3.5.1.44" evidence="3"/>
<dbReference type="Proteomes" id="UP001144352">
    <property type="component" value="Unassembled WGS sequence"/>
</dbReference>
<comment type="caution">
    <text evidence="4">The sequence shown here is derived from an EMBL/GenBank/DDBJ whole genome shotgun (WGS) entry which is preliminary data.</text>
</comment>
<reference evidence="4" key="1">
    <citation type="submission" date="2022-12" db="EMBL/GenBank/DDBJ databases">
        <title>Reference genome sequencing for broad-spectrum identification of bacterial and archaeal isolates by mass spectrometry.</title>
        <authorList>
            <person name="Sekiguchi Y."/>
            <person name="Tourlousse D.M."/>
        </authorList>
    </citation>
    <scope>NUCLEOTIDE SEQUENCE</scope>
    <source>
        <strain evidence="4">H2</strain>
    </source>
</reference>
<evidence type="ECO:0000256" key="3">
    <source>
        <dbReference type="HAMAP-Rule" id="MF_01440"/>
    </source>
</evidence>
<dbReference type="SUPFAM" id="SSF64438">
    <property type="entry name" value="CNF1/YfiH-like putative cysteine hydrolases"/>
    <property type="match status" value="1"/>
</dbReference>
<dbReference type="Gene3D" id="3.30.1330.200">
    <property type="match status" value="1"/>
</dbReference>
<keyword evidence="2 3" id="KW-0378">Hydrolase</keyword>
<dbReference type="PANTHER" id="PTHR35147">
    <property type="entry name" value="CHEMORECEPTOR GLUTAMINE DEAMIDASE CHED-RELATED"/>
    <property type="match status" value="1"/>
</dbReference>
<sequence length="183" mass="20069">MHTGKYFAKSSYYDRTFNKQAVKILPGEYHATDSDTMIVTVLGSCVSVCIRDRVSGIGGMNHYMLPGEAGTAGSPSPRYGTHAMELLIDHLLQLGGRLPYLEAKVFGAGRVINGVTDVGERNAEFALRYLEEREIPVTAVDVGDIYPRKVYFAPATGRAFVRQIRSLPIETSPLNQEGITTGR</sequence>
<comment type="catalytic activity">
    <reaction evidence="3">
        <text>L-glutaminyl-[protein] + H2O = L-glutamyl-[protein] + NH4(+)</text>
        <dbReference type="Rhea" id="RHEA:16441"/>
        <dbReference type="Rhea" id="RHEA-COMP:10207"/>
        <dbReference type="Rhea" id="RHEA-COMP:10208"/>
        <dbReference type="ChEBI" id="CHEBI:15377"/>
        <dbReference type="ChEBI" id="CHEBI:28938"/>
        <dbReference type="ChEBI" id="CHEBI:29973"/>
        <dbReference type="ChEBI" id="CHEBI:30011"/>
        <dbReference type="EC" id="3.5.1.44"/>
    </reaction>
</comment>
<evidence type="ECO:0000313" key="5">
    <source>
        <dbReference type="Proteomes" id="UP001144352"/>
    </source>
</evidence>
<dbReference type="AlphaFoldDB" id="A0A9W6LA27"/>
<dbReference type="GO" id="GO:0006935">
    <property type="term" value="P:chemotaxis"/>
    <property type="evidence" value="ECO:0007669"/>
    <property type="project" value="UniProtKB-UniRule"/>
</dbReference>
<name>A0A9W6LA27_9BACT</name>
<dbReference type="RefSeq" id="WP_214187300.1">
    <property type="nucleotide sequence ID" value="NZ_BSDS01000001.1"/>
</dbReference>
<dbReference type="InterPro" id="IPR005659">
    <property type="entry name" value="Chemorcpt_Glu_NH3ase_CheD"/>
</dbReference>
<dbReference type="Pfam" id="PF03975">
    <property type="entry name" value="CheD"/>
    <property type="match status" value="1"/>
</dbReference>
<gene>
    <name evidence="4" type="primary">cheD1</name>
    <name evidence="3" type="synonym">cheD</name>
    <name evidence="4" type="ORF">GHYDROH2_04590</name>
</gene>
<keyword evidence="1 3" id="KW-0145">Chemotaxis</keyword>
<dbReference type="EMBL" id="BSDS01000001">
    <property type="protein sequence ID" value="GLI36958.1"/>
    <property type="molecule type" value="Genomic_DNA"/>
</dbReference>
<keyword evidence="5" id="KW-1185">Reference proteome</keyword>
<evidence type="ECO:0000256" key="2">
    <source>
        <dbReference type="ARBA" id="ARBA00022801"/>
    </source>
</evidence>
<dbReference type="CDD" id="cd16352">
    <property type="entry name" value="CheD"/>
    <property type="match status" value="1"/>
</dbReference>
<proteinExistence type="inferred from homology"/>